<gene>
    <name evidence="1" type="ORF">PXH69_33635</name>
</gene>
<dbReference type="AlphaFoldDB" id="A0AAW6LS79"/>
<dbReference type="Gene3D" id="3.40.50.880">
    <property type="match status" value="1"/>
</dbReference>
<proteinExistence type="predicted"/>
<organism evidence="1 2">
    <name type="scientific">Rhodococcus qingshengii</name>
    <dbReference type="NCBI Taxonomy" id="334542"/>
    <lineage>
        <taxon>Bacteria</taxon>
        <taxon>Bacillati</taxon>
        <taxon>Actinomycetota</taxon>
        <taxon>Actinomycetes</taxon>
        <taxon>Mycobacteriales</taxon>
        <taxon>Nocardiaceae</taxon>
        <taxon>Rhodococcus</taxon>
        <taxon>Rhodococcus erythropolis group</taxon>
    </lineage>
</organism>
<dbReference type="SUPFAM" id="SSF52317">
    <property type="entry name" value="Class I glutamine amidotransferase-like"/>
    <property type="match status" value="1"/>
</dbReference>
<dbReference type="GO" id="GO:0006598">
    <property type="term" value="P:polyamine catabolic process"/>
    <property type="evidence" value="ECO:0007669"/>
    <property type="project" value="TreeGrafter"/>
</dbReference>
<dbReference type="PANTHER" id="PTHR43235">
    <property type="entry name" value="GLUTAMINE AMIDOTRANSFERASE PB2B2.05-RELATED"/>
    <property type="match status" value="1"/>
</dbReference>
<accession>A0AAW6LS79</accession>
<dbReference type="PANTHER" id="PTHR43235:SF1">
    <property type="entry name" value="GLUTAMINE AMIDOTRANSFERASE PB2B2.05-RELATED"/>
    <property type="match status" value="1"/>
</dbReference>
<dbReference type="GO" id="GO:0005829">
    <property type="term" value="C:cytosol"/>
    <property type="evidence" value="ECO:0007669"/>
    <property type="project" value="TreeGrafter"/>
</dbReference>
<dbReference type="PROSITE" id="PS51273">
    <property type="entry name" value="GATASE_TYPE_1"/>
    <property type="match status" value="1"/>
</dbReference>
<reference evidence="1" key="1">
    <citation type="submission" date="2023-02" db="EMBL/GenBank/DDBJ databases">
        <title>A novel hydrolase synthesized by Rhodococcus erythropolis HQ is responsible for the detoxification of Zearalenone.</title>
        <authorList>
            <person name="Hu J."/>
            <person name="Xu J."/>
        </authorList>
    </citation>
    <scope>NUCLEOTIDE SEQUENCE</scope>
    <source>
        <strain evidence="1">HQ</strain>
    </source>
</reference>
<dbReference type="InterPro" id="IPR011697">
    <property type="entry name" value="Peptidase_C26"/>
</dbReference>
<dbReference type="GO" id="GO:0033969">
    <property type="term" value="F:gamma-glutamyl-gamma-aminobutyrate hydrolase activity"/>
    <property type="evidence" value="ECO:0007669"/>
    <property type="project" value="TreeGrafter"/>
</dbReference>
<name>A0AAW6LS79_RHOSG</name>
<comment type="caution">
    <text evidence="1">The sequence shown here is derived from an EMBL/GenBank/DDBJ whole genome shotgun (WGS) entry which is preliminary data.</text>
</comment>
<dbReference type="InterPro" id="IPR029062">
    <property type="entry name" value="Class_I_gatase-like"/>
</dbReference>
<keyword evidence="1" id="KW-0378">Hydrolase</keyword>
<dbReference type="EMBL" id="JARDXE010000036">
    <property type="protein sequence ID" value="MDE8649909.1"/>
    <property type="molecule type" value="Genomic_DNA"/>
</dbReference>
<dbReference type="Proteomes" id="UP001217325">
    <property type="component" value="Unassembled WGS sequence"/>
</dbReference>
<dbReference type="RefSeq" id="WP_275233075.1">
    <property type="nucleotide sequence ID" value="NZ_JARDXE010000036.1"/>
</dbReference>
<dbReference type="InterPro" id="IPR044668">
    <property type="entry name" value="PuuD-like"/>
</dbReference>
<protein>
    <submittedName>
        <fullName evidence="1">Gamma-glutamyl-gamma-aminobutyrate hydrolase family protein</fullName>
    </submittedName>
</protein>
<dbReference type="CDD" id="cd01745">
    <property type="entry name" value="GATase1_2"/>
    <property type="match status" value="1"/>
</dbReference>
<dbReference type="Pfam" id="PF07722">
    <property type="entry name" value="Peptidase_C26"/>
    <property type="match status" value="1"/>
</dbReference>
<evidence type="ECO:0000313" key="1">
    <source>
        <dbReference type="EMBL" id="MDE8649909.1"/>
    </source>
</evidence>
<sequence length="277" mass="29310">MSIYQPPEDGSISIPHHAERPVIGISMPKEQAKWRIWSRDAHLLSSAYGDQVWDADAIPVFVPVGGDDDAAKAVVTRLDALVLTGGGDVDSTLYGADPHPKAGPFDSDRDAWELSLARHGLDRGVPILGICRGMQLLNVFLGGTLIQHLPDSVGSALHNPTPGVFATHAVSILETSRLGNGIGTCVSVPTYHHQAVATVAPSLHPVAWASDGTIEALEDVGGRILAVQWHPEVAETNDVISHFVKHYVVSNTFAFAASASGVVGSDTQGRSATAREE</sequence>
<evidence type="ECO:0000313" key="2">
    <source>
        <dbReference type="Proteomes" id="UP001217325"/>
    </source>
</evidence>